<evidence type="ECO:0000256" key="2">
    <source>
        <dbReference type="ARBA" id="ARBA00022777"/>
    </source>
</evidence>
<dbReference type="Pfam" id="PF02702">
    <property type="entry name" value="KdpD"/>
    <property type="match status" value="1"/>
</dbReference>
<dbReference type="SUPFAM" id="SSF52540">
    <property type="entry name" value="P-loop containing nucleoside triphosphate hydrolases"/>
    <property type="match status" value="1"/>
</dbReference>
<keyword evidence="6" id="KW-1185">Reference proteome</keyword>
<evidence type="ECO:0000256" key="1">
    <source>
        <dbReference type="ARBA" id="ARBA00022679"/>
    </source>
</evidence>
<dbReference type="GO" id="GO:0000155">
    <property type="term" value="F:phosphorelay sensor kinase activity"/>
    <property type="evidence" value="ECO:0007669"/>
    <property type="project" value="InterPro"/>
</dbReference>
<sequence>MVSGGKSADGKFLELIRHARRGKFKIYIGLAAGVGKTYRMLQEAHALLAQGVDVVVGYVETHNRKETVQQLEGLPVIPRKAVFYKGRSLEEMDVPAILQRRPEMVVVDELAHTNVPGSAHEKRWQDVVQLLEAGIHVISAVNIQHLESLNQQVEKITGVEVTERVPDSVLRLADEVVNIDLTIPELLERLQAGKIYDPAKVEAALRNFFQQDHLLQLRELALREVANQLERQIDTAHITPDRRHTEKLLTCIGTNAKGAREIIRKSARLADRYHAEWYLLYVQTSRETSLNINLATQRHLLNNLQLATELGAQVLKVKAEDVAEEVLREVNERQITLVTLGITTGSFWQRWWRKSITGEIISRITAANTETDIYLVNY</sequence>
<dbReference type="Gene3D" id="3.40.50.620">
    <property type="entry name" value="HUPs"/>
    <property type="match status" value="1"/>
</dbReference>
<evidence type="ECO:0000313" key="6">
    <source>
        <dbReference type="Proteomes" id="UP000271010"/>
    </source>
</evidence>
<evidence type="ECO:0000313" key="5">
    <source>
        <dbReference type="EMBL" id="RNI28185.1"/>
    </source>
</evidence>
<organism evidence="5 6">
    <name type="scientific">Rufibacter immobilis</name>
    <dbReference type="NCBI Taxonomy" id="1348778"/>
    <lineage>
        <taxon>Bacteria</taxon>
        <taxon>Pseudomonadati</taxon>
        <taxon>Bacteroidota</taxon>
        <taxon>Cytophagia</taxon>
        <taxon>Cytophagales</taxon>
        <taxon>Hymenobacteraceae</taxon>
        <taxon>Rufibacter</taxon>
    </lineage>
</organism>
<dbReference type="Proteomes" id="UP000271010">
    <property type="component" value="Unassembled WGS sequence"/>
</dbReference>
<dbReference type="PANTHER" id="PTHR45569:SF1">
    <property type="entry name" value="SENSOR PROTEIN KDPD"/>
    <property type="match status" value="1"/>
</dbReference>
<dbReference type="InterPro" id="IPR052023">
    <property type="entry name" value="Histidine_kinase_KdpD"/>
</dbReference>
<evidence type="ECO:0000259" key="4">
    <source>
        <dbReference type="Pfam" id="PF02702"/>
    </source>
</evidence>
<dbReference type="OrthoDB" id="9806130at2"/>
<dbReference type="FunFam" id="3.40.50.300:FF:000483">
    <property type="entry name" value="Sensor histidine kinase KdpD"/>
    <property type="match status" value="1"/>
</dbReference>
<dbReference type="AlphaFoldDB" id="A0A3M9MSJ8"/>
<comment type="caution">
    <text evidence="5">The sequence shown here is derived from an EMBL/GenBank/DDBJ whole genome shotgun (WGS) entry which is preliminary data.</text>
</comment>
<keyword evidence="2" id="KW-0418">Kinase</keyword>
<gene>
    <name evidence="5" type="ORF">EFA69_19125</name>
</gene>
<proteinExistence type="predicted"/>
<evidence type="ECO:0000256" key="3">
    <source>
        <dbReference type="ARBA" id="ARBA00023012"/>
    </source>
</evidence>
<name>A0A3M9MSJ8_9BACT</name>
<dbReference type="InterPro" id="IPR014729">
    <property type="entry name" value="Rossmann-like_a/b/a_fold"/>
</dbReference>
<keyword evidence="1" id="KW-0808">Transferase</keyword>
<dbReference type="GO" id="GO:0005737">
    <property type="term" value="C:cytoplasm"/>
    <property type="evidence" value="ECO:0007669"/>
    <property type="project" value="UniProtKB-ARBA"/>
</dbReference>
<reference evidence="5 6" key="1">
    <citation type="submission" date="2018-11" db="EMBL/GenBank/DDBJ databases">
        <title>Rufibacter latericius sp. nov., isolated from water in Baiyang Lake.</title>
        <authorList>
            <person name="Yang Y."/>
        </authorList>
    </citation>
    <scope>NUCLEOTIDE SEQUENCE [LARGE SCALE GENOMIC DNA]</scope>
    <source>
        <strain evidence="5 6">MCC P1</strain>
    </source>
</reference>
<dbReference type="SUPFAM" id="SSF52402">
    <property type="entry name" value="Adenine nucleotide alpha hydrolases-like"/>
    <property type="match status" value="1"/>
</dbReference>
<dbReference type="GO" id="GO:0005886">
    <property type="term" value="C:plasma membrane"/>
    <property type="evidence" value="ECO:0007669"/>
    <property type="project" value="TreeGrafter"/>
</dbReference>
<feature type="domain" description="Signal transduction histidine kinase osmosensitive K+ channel sensor N-terminal" evidence="4">
    <location>
        <begin position="20"/>
        <end position="228"/>
    </location>
</feature>
<accession>A0A3M9MSJ8</accession>
<dbReference type="EMBL" id="RJJE01000017">
    <property type="protein sequence ID" value="RNI28185.1"/>
    <property type="molecule type" value="Genomic_DNA"/>
</dbReference>
<dbReference type="InterPro" id="IPR027417">
    <property type="entry name" value="P-loop_NTPase"/>
</dbReference>
<dbReference type="InterPro" id="IPR003852">
    <property type="entry name" value="Sig_transdc_His_kinase_KdpD_N"/>
</dbReference>
<protein>
    <submittedName>
        <fullName evidence="5">Sensor protein KdpD</fullName>
    </submittedName>
</protein>
<keyword evidence="3" id="KW-0902">Two-component regulatory system</keyword>
<dbReference type="Gene3D" id="3.40.50.300">
    <property type="entry name" value="P-loop containing nucleotide triphosphate hydrolases"/>
    <property type="match status" value="1"/>
</dbReference>
<dbReference type="PANTHER" id="PTHR45569">
    <property type="entry name" value="SENSOR PROTEIN KDPD"/>
    <property type="match status" value="1"/>
</dbReference>
<dbReference type="RefSeq" id="WP_123134653.1">
    <property type="nucleotide sequence ID" value="NZ_RJJE01000017.1"/>
</dbReference>